<dbReference type="GO" id="GO:0008080">
    <property type="term" value="F:N-acetyltransferase activity"/>
    <property type="evidence" value="ECO:0007669"/>
    <property type="project" value="InterPro"/>
</dbReference>
<keyword evidence="2" id="KW-0812">Transmembrane</keyword>
<dbReference type="OrthoDB" id="41532at2759"/>
<keyword evidence="2" id="KW-0472">Membrane</keyword>
<dbReference type="InterPro" id="IPR016181">
    <property type="entry name" value="Acyl_CoA_acyltransferase"/>
</dbReference>
<dbReference type="InterPro" id="IPR050769">
    <property type="entry name" value="NAT_camello-type"/>
</dbReference>
<name>A0A9P0DA81_9CUCU</name>
<evidence type="ECO:0000256" key="2">
    <source>
        <dbReference type="SAM" id="Phobius"/>
    </source>
</evidence>
<feature type="transmembrane region" description="Helical" evidence="2">
    <location>
        <begin position="69"/>
        <end position="86"/>
    </location>
</feature>
<feature type="transmembrane region" description="Helical" evidence="2">
    <location>
        <begin position="42"/>
        <end position="63"/>
    </location>
</feature>
<organism evidence="4 5">
    <name type="scientific">Psylliodes chrysocephalus</name>
    <dbReference type="NCBI Taxonomy" id="3402493"/>
    <lineage>
        <taxon>Eukaryota</taxon>
        <taxon>Metazoa</taxon>
        <taxon>Ecdysozoa</taxon>
        <taxon>Arthropoda</taxon>
        <taxon>Hexapoda</taxon>
        <taxon>Insecta</taxon>
        <taxon>Pterygota</taxon>
        <taxon>Neoptera</taxon>
        <taxon>Endopterygota</taxon>
        <taxon>Coleoptera</taxon>
        <taxon>Polyphaga</taxon>
        <taxon>Cucujiformia</taxon>
        <taxon>Chrysomeloidea</taxon>
        <taxon>Chrysomelidae</taxon>
        <taxon>Galerucinae</taxon>
        <taxon>Alticini</taxon>
        <taxon>Psylliodes</taxon>
    </lineage>
</organism>
<keyword evidence="1" id="KW-0808">Transferase</keyword>
<feature type="domain" description="N-acetyltransferase" evidence="3">
    <location>
        <begin position="140"/>
        <end position="214"/>
    </location>
</feature>
<dbReference type="PANTHER" id="PTHR13947:SF37">
    <property type="entry name" value="LD18367P"/>
    <property type="match status" value="1"/>
</dbReference>
<dbReference type="AlphaFoldDB" id="A0A9P0DA81"/>
<evidence type="ECO:0000313" key="5">
    <source>
        <dbReference type="Proteomes" id="UP001153636"/>
    </source>
</evidence>
<evidence type="ECO:0000313" key="4">
    <source>
        <dbReference type="EMBL" id="CAH1112692.1"/>
    </source>
</evidence>
<dbReference type="Gene3D" id="3.40.630.30">
    <property type="match status" value="1"/>
</dbReference>
<evidence type="ECO:0000256" key="1">
    <source>
        <dbReference type="ARBA" id="ARBA00022679"/>
    </source>
</evidence>
<dbReference type="SUPFAM" id="SSF55729">
    <property type="entry name" value="Acyl-CoA N-acyltransferases (Nat)"/>
    <property type="match status" value="1"/>
</dbReference>
<dbReference type="InterPro" id="IPR000182">
    <property type="entry name" value="GNAT_dom"/>
</dbReference>
<sequence length="244" mass="28762">MSYYIVIREKRESDTPVLNEIVKNGYLSTVNNSWINALFQEITFQLIILLAALLFICFGVPLYYSIVSVPIVLISLYCIIYSTIFMKSAQLIYEKRPLKCWIAESYEPYFFMKTPESCWYKIIEETDLVKEGIDQNGFQRKMIGTISVGQHSRRDDWAWLFRLVVDKRYRRKGVGLKLINTVQDWCRTNQFNAIELAIGECQDGCRELFNKAGFEVEQFYHKQLLGRLITLQMFQLRCEVRSTF</sequence>
<dbReference type="PANTHER" id="PTHR13947">
    <property type="entry name" value="GNAT FAMILY N-ACETYLTRANSFERASE"/>
    <property type="match status" value="1"/>
</dbReference>
<proteinExistence type="predicted"/>
<accession>A0A9P0DA81</accession>
<dbReference type="Proteomes" id="UP001153636">
    <property type="component" value="Chromosome 6"/>
</dbReference>
<keyword evidence="5" id="KW-1185">Reference proteome</keyword>
<evidence type="ECO:0000259" key="3">
    <source>
        <dbReference type="Pfam" id="PF00583"/>
    </source>
</evidence>
<reference evidence="4" key="1">
    <citation type="submission" date="2022-01" db="EMBL/GenBank/DDBJ databases">
        <authorList>
            <person name="King R."/>
        </authorList>
    </citation>
    <scope>NUCLEOTIDE SEQUENCE</scope>
</reference>
<dbReference type="CDD" id="cd04301">
    <property type="entry name" value="NAT_SF"/>
    <property type="match status" value="1"/>
</dbReference>
<dbReference type="EMBL" id="OV651818">
    <property type="protein sequence ID" value="CAH1112692.1"/>
    <property type="molecule type" value="Genomic_DNA"/>
</dbReference>
<gene>
    <name evidence="4" type="ORF">PSYICH_LOCUS12198</name>
</gene>
<protein>
    <recommendedName>
        <fullName evidence="3">N-acetyltransferase domain-containing protein</fullName>
    </recommendedName>
</protein>
<keyword evidence="2" id="KW-1133">Transmembrane helix</keyword>
<dbReference type="Pfam" id="PF00583">
    <property type="entry name" value="Acetyltransf_1"/>
    <property type="match status" value="1"/>
</dbReference>